<dbReference type="Proteomes" id="UP000275846">
    <property type="component" value="Unassembled WGS sequence"/>
</dbReference>
<evidence type="ECO:0000313" key="2">
    <source>
        <dbReference type="EMBL" id="VDL97852.1"/>
    </source>
</evidence>
<sequence>MTPNTITCDERGNRYSRQRRRRTATAGQRHDNCMTTARQTIITAPVLHPGAVTGKAGVSETSDKESSGSSDRVSFFAASPHALTLSHLR</sequence>
<name>A0A183T4R9_SCHSO</name>
<evidence type="ECO:0000256" key="1">
    <source>
        <dbReference type="SAM" id="MobiDB-lite"/>
    </source>
</evidence>
<gene>
    <name evidence="2" type="ORF">SSLN_LOCUS11467</name>
</gene>
<proteinExistence type="predicted"/>
<feature type="region of interest" description="Disordered" evidence="1">
    <location>
        <begin position="1"/>
        <end position="30"/>
    </location>
</feature>
<organism evidence="4">
    <name type="scientific">Schistocephalus solidus</name>
    <name type="common">Tapeworm</name>
    <dbReference type="NCBI Taxonomy" id="70667"/>
    <lineage>
        <taxon>Eukaryota</taxon>
        <taxon>Metazoa</taxon>
        <taxon>Spiralia</taxon>
        <taxon>Lophotrochozoa</taxon>
        <taxon>Platyhelminthes</taxon>
        <taxon>Cestoda</taxon>
        <taxon>Eucestoda</taxon>
        <taxon>Diphyllobothriidea</taxon>
        <taxon>Diphyllobothriidae</taxon>
        <taxon>Schistocephalus</taxon>
    </lineage>
</organism>
<evidence type="ECO:0000313" key="4">
    <source>
        <dbReference type="WBParaSite" id="SSLN_0001191001-mRNA-1"/>
    </source>
</evidence>
<dbReference type="EMBL" id="UYSU01036553">
    <property type="protein sequence ID" value="VDL97852.1"/>
    <property type="molecule type" value="Genomic_DNA"/>
</dbReference>
<dbReference type="AlphaFoldDB" id="A0A183T4R9"/>
<accession>A0A183T4R9</accession>
<reference evidence="4" key="1">
    <citation type="submission" date="2016-06" db="UniProtKB">
        <authorList>
            <consortium name="WormBaseParasite"/>
        </authorList>
    </citation>
    <scope>IDENTIFICATION</scope>
</reference>
<protein>
    <submittedName>
        <fullName evidence="2 4">Uncharacterized protein</fullName>
    </submittedName>
</protein>
<dbReference type="WBParaSite" id="SSLN_0001191001-mRNA-1">
    <property type="protein sequence ID" value="SSLN_0001191001-mRNA-1"/>
    <property type="gene ID" value="SSLN_0001191001"/>
</dbReference>
<reference evidence="2 3" key="2">
    <citation type="submission" date="2018-11" db="EMBL/GenBank/DDBJ databases">
        <authorList>
            <consortium name="Pathogen Informatics"/>
        </authorList>
    </citation>
    <scope>NUCLEOTIDE SEQUENCE [LARGE SCALE GENOMIC DNA]</scope>
    <source>
        <strain evidence="2 3">NST_G2</strain>
    </source>
</reference>
<evidence type="ECO:0000313" key="3">
    <source>
        <dbReference type="Proteomes" id="UP000275846"/>
    </source>
</evidence>
<keyword evidence="3" id="KW-1185">Reference proteome</keyword>
<feature type="region of interest" description="Disordered" evidence="1">
    <location>
        <begin position="48"/>
        <end position="76"/>
    </location>
</feature>
<feature type="compositionally biased region" description="Basic residues" evidence="1">
    <location>
        <begin position="14"/>
        <end position="23"/>
    </location>
</feature>